<proteinExistence type="inferred from homology"/>
<dbReference type="InterPro" id="IPR002347">
    <property type="entry name" value="SDR_fam"/>
</dbReference>
<dbReference type="SUPFAM" id="SSF51735">
    <property type="entry name" value="NAD(P)-binding Rossmann-fold domains"/>
    <property type="match status" value="1"/>
</dbReference>
<dbReference type="PRINTS" id="PR00080">
    <property type="entry name" value="SDRFAMILY"/>
</dbReference>
<sequence>MTQQFDGKVALVTGAAAGIGEATARAFAAAGASVMMADINQEAGARVAAAINEAGGKAAFVRCDVTRSDDVKHLVEQTVEQFGRLDFAFNNAGVELERAKLADGDEGIFDAIMDVNVKGVWQCMRQEIPVMVNAGGGVIVNTASVAGLGAAPAMSIYSASKHAVVGLTKSAAVEYGRRGVRVNAICPAVIDTDMLRRAVEDDPRKEEVHKSMHPIGRIGQPQEVAAAVLYLCSEGAGFTTGVALPLDGGYTAI</sequence>
<dbReference type="PROSITE" id="PS00061">
    <property type="entry name" value="ADH_SHORT"/>
    <property type="match status" value="1"/>
</dbReference>
<dbReference type="CDD" id="cd05233">
    <property type="entry name" value="SDR_c"/>
    <property type="match status" value="1"/>
</dbReference>
<dbReference type="EMBL" id="JBHSDI010000015">
    <property type="protein sequence ID" value="MFC4259777.1"/>
    <property type="molecule type" value="Genomic_DNA"/>
</dbReference>
<dbReference type="NCBIfam" id="NF004818">
    <property type="entry name" value="PRK06172.1"/>
    <property type="match status" value="1"/>
</dbReference>
<dbReference type="InterPro" id="IPR020904">
    <property type="entry name" value="Sc_DH/Rdtase_CS"/>
</dbReference>
<dbReference type="PANTHER" id="PTHR24321:SF11">
    <property type="entry name" value="BLR0893 PROTEIN"/>
    <property type="match status" value="1"/>
</dbReference>
<evidence type="ECO:0000313" key="4">
    <source>
        <dbReference type="Proteomes" id="UP001595798"/>
    </source>
</evidence>
<dbReference type="NCBIfam" id="NF005559">
    <property type="entry name" value="PRK07231.1"/>
    <property type="match status" value="1"/>
</dbReference>
<comment type="similarity">
    <text evidence="1">Belongs to the short-chain dehydrogenases/reductases (SDR) family.</text>
</comment>
<evidence type="ECO:0000256" key="1">
    <source>
        <dbReference type="ARBA" id="ARBA00006484"/>
    </source>
</evidence>
<name>A0ABV8QJ82_9GAMM</name>
<evidence type="ECO:0000256" key="2">
    <source>
        <dbReference type="ARBA" id="ARBA00023002"/>
    </source>
</evidence>
<dbReference type="PRINTS" id="PR00081">
    <property type="entry name" value="GDHRDH"/>
</dbReference>
<keyword evidence="2" id="KW-0560">Oxidoreductase</keyword>
<protein>
    <submittedName>
        <fullName evidence="3">SDR family oxidoreductase</fullName>
    </submittedName>
</protein>
<reference evidence="4" key="1">
    <citation type="journal article" date="2019" name="Int. J. Syst. Evol. Microbiol.">
        <title>The Global Catalogue of Microorganisms (GCM) 10K type strain sequencing project: providing services to taxonomists for standard genome sequencing and annotation.</title>
        <authorList>
            <consortium name="The Broad Institute Genomics Platform"/>
            <consortium name="The Broad Institute Genome Sequencing Center for Infectious Disease"/>
            <person name="Wu L."/>
            <person name="Ma J."/>
        </authorList>
    </citation>
    <scope>NUCLEOTIDE SEQUENCE [LARGE SCALE GENOMIC DNA]</scope>
    <source>
        <strain evidence="4">CECT 7297</strain>
    </source>
</reference>
<dbReference type="Pfam" id="PF13561">
    <property type="entry name" value="adh_short_C2"/>
    <property type="match status" value="1"/>
</dbReference>
<dbReference type="Gene3D" id="3.40.50.720">
    <property type="entry name" value="NAD(P)-binding Rossmann-like Domain"/>
    <property type="match status" value="1"/>
</dbReference>
<comment type="caution">
    <text evidence="3">The sequence shown here is derived from an EMBL/GenBank/DDBJ whole genome shotgun (WGS) entry which is preliminary data.</text>
</comment>
<gene>
    <name evidence="3" type="ORF">ACFOZ5_12125</name>
</gene>
<evidence type="ECO:0000313" key="3">
    <source>
        <dbReference type="EMBL" id="MFC4259777.1"/>
    </source>
</evidence>
<dbReference type="Proteomes" id="UP001595798">
    <property type="component" value="Unassembled WGS sequence"/>
</dbReference>
<dbReference type="RefSeq" id="WP_379887650.1">
    <property type="nucleotide sequence ID" value="NZ_JBHSDI010000015.1"/>
</dbReference>
<organism evidence="3 4">
    <name type="scientific">Marinobacter lacisalsi</name>
    <dbReference type="NCBI Taxonomy" id="475979"/>
    <lineage>
        <taxon>Bacteria</taxon>
        <taxon>Pseudomonadati</taxon>
        <taxon>Pseudomonadota</taxon>
        <taxon>Gammaproteobacteria</taxon>
        <taxon>Pseudomonadales</taxon>
        <taxon>Marinobacteraceae</taxon>
        <taxon>Marinobacter</taxon>
    </lineage>
</organism>
<accession>A0ABV8QJ82</accession>
<dbReference type="PANTHER" id="PTHR24321">
    <property type="entry name" value="DEHYDROGENASES, SHORT CHAIN"/>
    <property type="match status" value="1"/>
</dbReference>
<keyword evidence="4" id="KW-1185">Reference proteome</keyword>
<dbReference type="InterPro" id="IPR036291">
    <property type="entry name" value="NAD(P)-bd_dom_sf"/>
</dbReference>